<dbReference type="EMBL" id="NHMP01000002">
    <property type="protein sequence ID" value="OXE50217.1"/>
    <property type="molecule type" value="Genomic_DNA"/>
</dbReference>
<keyword evidence="4 5" id="KW-0687">Ribonucleoprotein</keyword>
<feature type="domain" description="Large ribosomal subunit protein bL25 beta" evidence="7">
    <location>
        <begin position="99"/>
        <end position="183"/>
    </location>
</feature>
<comment type="function">
    <text evidence="5">This is one of the proteins that binds to the 5S RNA in the ribosome where it forms part of the central protuberance.</text>
</comment>
<name>A0A227KPM9_9BURK</name>
<dbReference type="NCBIfam" id="NF004128">
    <property type="entry name" value="PRK05618.1-2"/>
    <property type="match status" value="1"/>
</dbReference>
<dbReference type="HAMAP" id="MF_01334">
    <property type="entry name" value="Ribosomal_bL25_CTC"/>
    <property type="match status" value="1"/>
</dbReference>
<dbReference type="GO" id="GO:0006412">
    <property type="term" value="P:translation"/>
    <property type="evidence" value="ECO:0007669"/>
    <property type="project" value="UniProtKB-UniRule"/>
</dbReference>
<dbReference type="GO" id="GO:0003735">
    <property type="term" value="F:structural constituent of ribosome"/>
    <property type="evidence" value="ECO:0007669"/>
    <property type="project" value="InterPro"/>
</dbReference>
<keyword evidence="3 5" id="KW-0689">Ribosomal protein</keyword>
<comment type="caution">
    <text evidence="8">The sequence shown here is derived from an EMBL/GenBank/DDBJ whole genome shotgun (WGS) entry which is preliminary data.</text>
</comment>
<dbReference type="InterPro" id="IPR020055">
    <property type="entry name" value="Ribosomal_bL25_short"/>
</dbReference>
<dbReference type="Proteomes" id="UP000214610">
    <property type="component" value="Unassembled WGS sequence"/>
</dbReference>
<proteinExistence type="inferred from homology"/>
<dbReference type="InterPro" id="IPR011035">
    <property type="entry name" value="Ribosomal_bL25/Gln-tRNA_synth"/>
</dbReference>
<dbReference type="GO" id="GO:0022625">
    <property type="term" value="C:cytosolic large ribosomal subunit"/>
    <property type="evidence" value="ECO:0007669"/>
    <property type="project" value="TreeGrafter"/>
</dbReference>
<keyword evidence="9" id="KW-1185">Reference proteome</keyword>
<dbReference type="Gene3D" id="2.40.240.10">
    <property type="entry name" value="Ribosomal Protein L25, Chain P"/>
    <property type="match status" value="1"/>
</dbReference>
<evidence type="ECO:0000313" key="9">
    <source>
        <dbReference type="Proteomes" id="UP000214610"/>
    </source>
</evidence>
<evidence type="ECO:0000256" key="5">
    <source>
        <dbReference type="HAMAP-Rule" id="MF_01334"/>
    </source>
</evidence>
<dbReference type="PANTHER" id="PTHR33284:SF1">
    <property type="entry name" value="RIBOSOMAL PROTEIN L25_GLN-TRNA SYNTHETASE, ANTI-CODON-BINDING DOMAIN-CONTAINING PROTEIN"/>
    <property type="match status" value="1"/>
</dbReference>
<dbReference type="RefSeq" id="WP_066594581.1">
    <property type="nucleotide sequence ID" value="NZ_CAJTBZ010000027.1"/>
</dbReference>
<dbReference type="AlphaFoldDB" id="A0A227KPM9"/>
<organism evidence="8 9">
    <name type="scientific">Turicimonas muris</name>
    <dbReference type="NCBI Taxonomy" id="1796652"/>
    <lineage>
        <taxon>Bacteria</taxon>
        <taxon>Pseudomonadati</taxon>
        <taxon>Pseudomonadota</taxon>
        <taxon>Betaproteobacteria</taxon>
        <taxon>Burkholderiales</taxon>
        <taxon>Sutterellaceae</taxon>
        <taxon>Turicimonas</taxon>
    </lineage>
</organism>
<comment type="subunit">
    <text evidence="5">Part of the 50S ribosomal subunit; part of the 5S rRNA/L5/L18/L25 subcomplex. Contacts the 5S rRNA. Binds to the 5S rRNA independently of L5 and L18.</text>
</comment>
<dbReference type="CDD" id="cd00495">
    <property type="entry name" value="Ribosomal_L25_TL5_CTC"/>
    <property type="match status" value="1"/>
</dbReference>
<dbReference type="InterPro" id="IPR020057">
    <property type="entry name" value="Ribosomal_bL25_b-dom"/>
</dbReference>
<dbReference type="InterPro" id="IPR020930">
    <property type="entry name" value="Ribosomal_uL5_bac-type"/>
</dbReference>
<accession>A0A227KPM9</accession>
<dbReference type="InterPro" id="IPR020056">
    <property type="entry name" value="Rbsml_bL25/Gln-tRNA_synth_N"/>
</dbReference>
<comment type="similarity">
    <text evidence="5">Belongs to the bacterial ribosomal protein bL25 family. CTC subfamily.</text>
</comment>
<dbReference type="Pfam" id="PF14693">
    <property type="entry name" value="Ribosomal_TL5_C"/>
    <property type="match status" value="1"/>
</dbReference>
<dbReference type="GO" id="GO:0008097">
    <property type="term" value="F:5S rRNA binding"/>
    <property type="evidence" value="ECO:0007669"/>
    <property type="project" value="InterPro"/>
</dbReference>
<dbReference type="NCBIfam" id="NF004130">
    <property type="entry name" value="PRK05618.1-5"/>
    <property type="match status" value="1"/>
</dbReference>
<protein>
    <recommendedName>
        <fullName evidence="5">Large ribosomal subunit protein bL25</fullName>
    </recommendedName>
    <alternativeName>
        <fullName evidence="5">General stress protein CTC</fullName>
    </alternativeName>
</protein>
<dbReference type="InterPro" id="IPR029751">
    <property type="entry name" value="Ribosomal_L25_dom"/>
</dbReference>
<evidence type="ECO:0000256" key="2">
    <source>
        <dbReference type="ARBA" id="ARBA00022884"/>
    </source>
</evidence>
<sequence length="212" mass="23078">MKFTASTRKAQGTGASRRLRRADKLPGIVYGGKVPATPIELDHNEIFHALRKEKFHASILDMELDGQNEKVLLRAFQMHPYKPQVLHIDFQRIAADEPIHMHVPLHFIGEEKSPAVIVEKANVTHTLTEIEVACLPANLPEFITVDLSGLTVQEPIHVSNLALPEGVTAVLKPDEDPTVASAVVISEEVDTPAEPAVAADAVPATAEKSAEQ</sequence>
<dbReference type="NCBIfam" id="NF004612">
    <property type="entry name" value="PRK05943.1"/>
    <property type="match status" value="1"/>
</dbReference>
<dbReference type="InterPro" id="IPR001021">
    <property type="entry name" value="Ribosomal_bL25_long"/>
</dbReference>
<dbReference type="InterPro" id="IPR037121">
    <property type="entry name" value="Ribosomal_bL25_C"/>
</dbReference>
<dbReference type="PANTHER" id="PTHR33284">
    <property type="entry name" value="RIBOSOMAL PROTEIN L25/GLN-TRNA SYNTHETASE, ANTI-CODON-BINDING DOMAIN-CONTAINING PROTEIN"/>
    <property type="match status" value="1"/>
</dbReference>
<dbReference type="SUPFAM" id="SSF50715">
    <property type="entry name" value="Ribosomal protein L25-like"/>
    <property type="match status" value="1"/>
</dbReference>
<dbReference type="Pfam" id="PF01386">
    <property type="entry name" value="Ribosomal_L25p"/>
    <property type="match status" value="1"/>
</dbReference>
<evidence type="ECO:0000256" key="3">
    <source>
        <dbReference type="ARBA" id="ARBA00022980"/>
    </source>
</evidence>
<dbReference type="NCBIfam" id="TIGR00731">
    <property type="entry name" value="bL25_bact_ctc"/>
    <property type="match status" value="1"/>
</dbReference>
<dbReference type="Gene3D" id="2.170.120.20">
    <property type="entry name" value="Ribosomal protein L25, beta domain"/>
    <property type="match status" value="1"/>
</dbReference>
<gene>
    <name evidence="5" type="primary">rplY</name>
    <name evidence="5" type="synonym">ctc</name>
    <name evidence="8" type="ORF">ADH67_04260</name>
</gene>
<dbReference type="GeneID" id="78362367"/>
<evidence type="ECO:0000256" key="1">
    <source>
        <dbReference type="ARBA" id="ARBA00022730"/>
    </source>
</evidence>
<evidence type="ECO:0000313" key="8">
    <source>
        <dbReference type="EMBL" id="OXE50217.1"/>
    </source>
</evidence>
<feature type="domain" description="Large ribosomal subunit protein bL25 L25" evidence="6">
    <location>
        <begin position="4"/>
        <end position="90"/>
    </location>
</feature>
<evidence type="ECO:0000256" key="4">
    <source>
        <dbReference type="ARBA" id="ARBA00023274"/>
    </source>
</evidence>
<evidence type="ECO:0000259" key="7">
    <source>
        <dbReference type="Pfam" id="PF14693"/>
    </source>
</evidence>
<dbReference type="HAMAP" id="MF_01336">
    <property type="entry name" value="Ribosomal_bL25"/>
    <property type="match status" value="1"/>
</dbReference>
<keyword evidence="1 5" id="KW-0699">rRNA-binding</keyword>
<evidence type="ECO:0000259" key="6">
    <source>
        <dbReference type="Pfam" id="PF01386"/>
    </source>
</evidence>
<reference evidence="9" key="1">
    <citation type="submission" date="2017-05" db="EMBL/GenBank/DDBJ databases">
        <title>Improved OligoMM genomes.</title>
        <authorList>
            <person name="Garzetti D."/>
        </authorList>
    </citation>
    <scope>NUCLEOTIDE SEQUENCE [LARGE SCALE GENOMIC DNA]</scope>
    <source>
        <strain evidence="9">YL45</strain>
    </source>
</reference>
<keyword evidence="2 5" id="KW-0694">RNA-binding</keyword>